<dbReference type="InterPro" id="IPR038109">
    <property type="entry name" value="DNA_bind_recomb_sf"/>
</dbReference>
<evidence type="ECO:0000313" key="2">
    <source>
        <dbReference type="EMBL" id="WIX99334.1"/>
    </source>
</evidence>
<feature type="domain" description="Recombinase" evidence="1">
    <location>
        <begin position="157"/>
        <end position="268"/>
    </location>
</feature>
<name>A0A9Y2JKE5_9PSEU</name>
<dbReference type="Gene3D" id="3.90.1750.20">
    <property type="entry name" value="Putative Large Serine Recombinase, Chain B, Domain 2"/>
    <property type="match status" value="1"/>
</dbReference>
<dbReference type="Proteomes" id="UP001239397">
    <property type="component" value="Chromosome"/>
</dbReference>
<dbReference type="Pfam" id="PF00239">
    <property type="entry name" value="Resolvase"/>
    <property type="match status" value="1"/>
</dbReference>
<dbReference type="InterPro" id="IPR025827">
    <property type="entry name" value="Zn_ribbon_recom_dom"/>
</dbReference>
<dbReference type="Gene3D" id="3.40.50.1390">
    <property type="entry name" value="Resolvase, N-terminal catalytic domain"/>
    <property type="match status" value="1"/>
</dbReference>
<dbReference type="AlphaFoldDB" id="A0A9Y2JKE5"/>
<dbReference type="SMART" id="SM00857">
    <property type="entry name" value="Resolvase"/>
    <property type="match status" value="1"/>
</dbReference>
<protein>
    <submittedName>
        <fullName evidence="2">Recombinase family protein</fullName>
    </submittedName>
</protein>
<dbReference type="InterPro" id="IPR036162">
    <property type="entry name" value="Resolvase-like_N_sf"/>
</dbReference>
<dbReference type="KEGG" id="amog:QRX60_35535"/>
<dbReference type="PANTHER" id="PTHR30461:SF23">
    <property type="entry name" value="DNA RECOMBINASE-RELATED"/>
    <property type="match status" value="1"/>
</dbReference>
<organism evidence="2 3">
    <name type="scientific">Amycolatopsis mongoliensis</name>
    <dbReference type="NCBI Taxonomy" id="715475"/>
    <lineage>
        <taxon>Bacteria</taxon>
        <taxon>Bacillati</taxon>
        <taxon>Actinomycetota</taxon>
        <taxon>Actinomycetes</taxon>
        <taxon>Pseudonocardiales</taxon>
        <taxon>Pseudonocardiaceae</taxon>
        <taxon>Amycolatopsis</taxon>
    </lineage>
</organism>
<dbReference type="RefSeq" id="WP_285995816.1">
    <property type="nucleotide sequence ID" value="NZ_CP127295.1"/>
</dbReference>
<sequence>MTRYVALYCRLSPRPDGSYEGVEAQERWGREYAGKKWPGAPIEVFADKGISAATDDHRPGFERFRQWLDEGKIAHVWAVEQSRLERREVEWFVLAAAMELAGIDELDTNRDGIVRVREATAGIKAILNADEVRKIKKRVNDTLAEKAALGLPGGGRRFGYVAAKTADGEKTYELDAARAEALRWAADRLLSGWALENIAAALRERGITGTHGGTLTGKGVRRVIMSPTSAGFRVYRGRIVGKGNWPPILDEDTWRECQLRLTENRNVTTSDGREYPIATGRHIGSRAGRRYLLTGGLTICGVCGARMIASLKQLRNREPKPYYLCHPKYGGKSCVGILGAELEAHVRDRLFEELDKPAFLEAIATDEQGTRRDEITSALKDVERQRNELAAEWAIPGALTMSEWQTARRGLAEQEQKLRRELADMPPPVVNVDIAAVREAWPDMLLDEQREFVRLFVEMVTIKRARPGLKAFDGERAVIDWRKR</sequence>
<gene>
    <name evidence="2" type="ORF">QRX60_35535</name>
</gene>
<dbReference type="InterPro" id="IPR006119">
    <property type="entry name" value="Resolv_N"/>
</dbReference>
<dbReference type="CDD" id="cd00338">
    <property type="entry name" value="Ser_Recombinase"/>
    <property type="match status" value="1"/>
</dbReference>
<evidence type="ECO:0000313" key="3">
    <source>
        <dbReference type="Proteomes" id="UP001239397"/>
    </source>
</evidence>
<dbReference type="EMBL" id="CP127295">
    <property type="protein sequence ID" value="WIX99334.1"/>
    <property type="molecule type" value="Genomic_DNA"/>
</dbReference>
<dbReference type="PANTHER" id="PTHR30461">
    <property type="entry name" value="DNA-INVERTASE FROM LAMBDOID PROPHAGE"/>
    <property type="match status" value="1"/>
</dbReference>
<reference evidence="2 3" key="1">
    <citation type="submission" date="2023-06" db="EMBL/GenBank/DDBJ databases">
        <authorList>
            <person name="Oyuntsetseg B."/>
            <person name="Kim S.B."/>
        </authorList>
    </citation>
    <scope>NUCLEOTIDE SEQUENCE [LARGE SCALE GENOMIC DNA]</scope>
    <source>
        <strain evidence="2 3">4-36</strain>
    </source>
</reference>
<dbReference type="SUPFAM" id="SSF53041">
    <property type="entry name" value="Resolvase-like"/>
    <property type="match status" value="1"/>
</dbReference>
<dbReference type="Pfam" id="PF07508">
    <property type="entry name" value="Recombinase"/>
    <property type="match status" value="1"/>
</dbReference>
<dbReference type="InterPro" id="IPR050639">
    <property type="entry name" value="SSR_resolvase"/>
</dbReference>
<dbReference type="GO" id="GO:0000150">
    <property type="term" value="F:DNA strand exchange activity"/>
    <property type="evidence" value="ECO:0007669"/>
    <property type="project" value="InterPro"/>
</dbReference>
<dbReference type="InterPro" id="IPR011109">
    <property type="entry name" value="DNA_bind_recombinase_dom"/>
</dbReference>
<dbReference type="Pfam" id="PF13408">
    <property type="entry name" value="Zn_ribbon_recom"/>
    <property type="match status" value="1"/>
</dbReference>
<evidence type="ECO:0000259" key="1">
    <source>
        <dbReference type="PROSITE" id="PS51737"/>
    </source>
</evidence>
<proteinExistence type="predicted"/>
<keyword evidence="3" id="KW-1185">Reference proteome</keyword>
<dbReference type="PROSITE" id="PS51737">
    <property type="entry name" value="RECOMBINASE_DNA_BIND"/>
    <property type="match status" value="1"/>
</dbReference>
<dbReference type="GO" id="GO:0003677">
    <property type="term" value="F:DNA binding"/>
    <property type="evidence" value="ECO:0007669"/>
    <property type="project" value="InterPro"/>
</dbReference>
<accession>A0A9Y2JKE5</accession>